<feature type="compositionally biased region" description="Low complexity" evidence="1">
    <location>
        <begin position="359"/>
        <end position="382"/>
    </location>
</feature>
<accession>A0ABN9WIH7</accession>
<dbReference type="InterPro" id="IPR027417">
    <property type="entry name" value="P-loop_NTPase"/>
</dbReference>
<dbReference type="Gene3D" id="2.40.50.140">
    <property type="entry name" value="Nucleic acid-binding proteins"/>
    <property type="match status" value="2"/>
</dbReference>
<feature type="compositionally biased region" description="Gly residues" evidence="1">
    <location>
        <begin position="113"/>
        <end position="125"/>
    </location>
</feature>
<gene>
    <name evidence="2" type="ORF">PCOR1329_LOCUS66541</name>
</gene>
<feature type="region of interest" description="Disordered" evidence="1">
    <location>
        <begin position="516"/>
        <end position="546"/>
    </location>
</feature>
<evidence type="ECO:0000313" key="3">
    <source>
        <dbReference type="Proteomes" id="UP001189429"/>
    </source>
</evidence>
<feature type="non-terminal residue" evidence="2">
    <location>
        <position position="1134"/>
    </location>
</feature>
<evidence type="ECO:0008006" key="4">
    <source>
        <dbReference type="Google" id="ProtNLM"/>
    </source>
</evidence>
<dbReference type="SUPFAM" id="SSF50249">
    <property type="entry name" value="Nucleic acid-binding proteins"/>
    <property type="match status" value="2"/>
</dbReference>
<dbReference type="SUPFAM" id="SSF52540">
    <property type="entry name" value="P-loop containing nucleoside triphosphate hydrolases"/>
    <property type="match status" value="1"/>
</dbReference>
<protein>
    <recommendedName>
        <fullName evidence="4">G domain-containing protein</fullName>
    </recommendedName>
</protein>
<evidence type="ECO:0000313" key="2">
    <source>
        <dbReference type="EMBL" id="CAK0884720.1"/>
    </source>
</evidence>
<sequence>MAGFGGHGRGPRLIGFLCQWDPHKACGFLDCEGNRLFVHKSEFAQQFRDGEEPPLGTRLSFVVGADPRSGKDRACDIWIEQPMPYGGPPSLYGGPPGKGGPPGSAQRAPQGRPPGGAAMGAGGRGRGPRLHGVLREWDRRKACGFLDCDGKRLFVHKTEFLHPFPDGAEPQPGTELTFVHGVDSKSGKERACEIQVESVIGPYGRGFGGPGFGGGPGPGYGGPGRGFGGGMPPHGCMPFGGPMPGAGYGPYGGYPGYGARPPQQQRLFGKLCDWNPDKACGFVECTDPPGKRLFVHKTEFAVPFPDGYEPPMGTPFSFFLGSDPKSGKQRAVGGRRSRMRSTAPPAEALVLSGRAGGWPARSRSGAPRRAAASSTPATLRARSSSRTRRSSRCRSWTARSLLWVWKFTLSSATIPEVGKSGPRTAGHALLARDCTCGGKPDKGLHSAWNGSPSLEALLARPGAGTPAEGPGWQRRSGGWFFGGAAVGGAAGAGGGGGTASAQNSDPLPELWTTRGVPATGRAAPGGAAAAAGAERRGPGGPRAEGAAGGGLEVWRCLCAVARKLADPGAALTLEESRSCLVSCVEHGRAQARRAAGKRVVVVVGNTGAGKSAFVNFLHGCAFELDSAERVVVRADSAAKELMKIGHSNKSETFEPQVELAAESFGPDYAFADCPGFLDNRGFEINVANAVNVKRTLVSAASAVVVVIINYHSLLSDRGKGVRDLFHILSGLFGSAENVRKHSRSVLLAISKAPKANPETGSAMSLERLRDRLMDPTGLDAVARELLGAIGGANVLAYHLLGRGDASWPGREEIIARVQSLEALSTPATLFQSAICQEDRESLRCLVASLARGVEATIGAAECQAAADAVADLLELKVVEHGFVAGIVDEAVRSAVDARMLALRAVLAGRQGTGADAGGAAEAEPPADAQQFEEARQELREAGALLAALADVAEARGPLEGMLVEAACQLESAVRAAAELAGREQVEASLREALRALQGNAVREVLELPRAAEAMRAQLERDLAGLRRGAPAEQAGTPYDAEAAAERHAARLAEEEYRARAAGGAWEAHVALAGEKLRARDRALLAEEGGGFWAKTGWSSERLCSECGAAPVNWACKGLTDTDCDVMSAIFRSLS</sequence>
<dbReference type="Proteomes" id="UP001189429">
    <property type="component" value="Unassembled WGS sequence"/>
</dbReference>
<keyword evidence="3" id="KW-1185">Reference proteome</keyword>
<dbReference type="Gene3D" id="3.40.50.300">
    <property type="entry name" value="P-loop containing nucleotide triphosphate hydrolases"/>
    <property type="match status" value="1"/>
</dbReference>
<reference evidence="2" key="1">
    <citation type="submission" date="2023-10" db="EMBL/GenBank/DDBJ databases">
        <authorList>
            <person name="Chen Y."/>
            <person name="Shah S."/>
            <person name="Dougan E. K."/>
            <person name="Thang M."/>
            <person name="Chan C."/>
        </authorList>
    </citation>
    <scope>NUCLEOTIDE SEQUENCE [LARGE SCALE GENOMIC DNA]</scope>
</reference>
<organism evidence="2 3">
    <name type="scientific">Prorocentrum cordatum</name>
    <dbReference type="NCBI Taxonomy" id="2364126"/>
    <lineage>
        <taxon>Eukaryota</taxon>
        <taxon>Sar</taxon>
        <taxon>Alveolata</taxon>
        <taxon>Dinophyceae</taxon>
        <taxon>Prorocentrales</taxon>
        <taxon>Prorocentraceae</taxon>
        <taxon>Prorocentrum</taxon>
    </lineage>
</organism>
<proteinExistence type="predicted"/>
<dbReference type="InterPro" id="IPR012340">
    <property type="entry name" value="NA-bd_OB-fold"/>
</dbReference>
<feature type="region of interest" description="Disordered" evidence="1">
    <location>
        <begin position="86"/>
        <end position="127"/>
    </location>
</feature>
<feature type="compositionally biased region" description="Low complexity" evidence="1">
    <location>
        <begin position="516"/>
        <end position="532"/>
    </location>
</feature>
<evidence type="ECO:0000256" key="1">
    <source>
        <dbReference type="SAM" id="MobiDB-lite"/>
    </source>
</evidence>
<comment type="caution">
    <text evidence="2">The sequence shown here is derived from an EMBL/GenBank/DDBJ whole genome shotgun (WGS) entry which is preliminary data.</text>
</comment>
<name>A0ABN9WIH7_9DINO</name>
<feature type="region of interest" description="Disordered" evidence="1">
    <location>
        <begin position="321"/>
        <end position="390"/>
    </location>
</feature>
<dbReference type="EMBL" id="CAUYUJ010018579">
    <property type="protein sequence ID" value="CAK0884720.1"/>
    <property type="molecule type" value="Genomic_DNA"/>
</dbReference>